<dbReference type="Pfam" id="PF00990">
    <property type="entry name" value="GGDEF"/>
    <property type="match status" value="1"/>
</dbReference>
<dbReference type="PROSITE" id="PS50887">
    <property type="entry name" value="GGDEF"/>
    <property type="match status" value="1"/>
</dbReference>
<dbReference type="GO" id="GO:0005886">
    <property type="term" value="C:plasma membrane"/>
    <property type="evidence" value="ECO:0007669"/>
    <property type="project" value="TreeGrafter"/>
</dbReference>
<dbReference type="InterPro" id="IPR029787">
    <property type="entry name" value="Nucleotide_cyclase"/>
</dbReference>
<dbReference type="PANTHER" id="PTHR45138">
    <property type="entry name" value="REGULATORY COMPONENTS OF SENSORY TRANSDUCTION SYSTEM"/>
    <property type="match status" value="1"/>
</dbReference>
<dbReference type="Gene3D" id="3.30.70.270">
    <property type="match status" value="1"/>
</dbReference>
<dbReference type="CDD" id="cd01949">
    <property type="entry name" value="GGDEF"/>
    <property type="match status" value="1"/>
</dbReference>
<dbReference type="CDD" id="cd00130">
    <property type="entry name" value="PAS"/>
    <property type="match status" value="1"/>
</dbReference>
<sequence length="331" mass="37049">MDIELAEQLIDSLRVGLILLDHEGRIKSWNGWMQHHSGLTLADVRGQRLDTCFPDISGSRLEASITDTLRFKLSAMLAPSLNPNLLPLYHRPADRQHDQRMQQLIYITPLRHPRCACLIQIHDMTAALRRERRLRAQSTQLIETSYQDALTGVGNRRRFDQDLAQRFRQAQDKQRPIAMLMIDVDNFKAYNDHFGHQGGDACLIQVARTLREGLRRDGDRVSRYGGEEFALLLSETDREAACAVAERLRMAVEQLNLPHPLASGIGHVSVSIGVAAMIPTREQLCYILVAQADLALYSAKDAGRNCCMWYDAASGSASPLPASLIADLAVD</sequence>
<evidence type="ECO:0000313" key="6">
    <source>
        <dbReference type="Proteomes" id="UP000198672"/>
    </source>
</evidence>
<comment type="cofactor">
    <cofactor evidence="1">
        <name>Mg(2+)</name>
        <dbReference type="ChEBI" id="CHEBI:18420"/>
    </cofactor>
</comment>
<comment type="catalytic activity">
    <reaction evidence="3">
        <text>2 GTP = 3',3'-c-di-GMP + 2 diphosphate</text>
        <dbReference type="Rhea" id="RHEA:24898"/>
        <dbReference type="ChEBI" id="CHEBI:33019"/>
        <dbReference type="ChEBI" id="CHEBI:37565"/>
        <dbReference type="ChEBI" id="CHEBI:58805"/>
        <dbReference type="EC" id="2.7.7.65"/>
    </reaction>
</comment>
<dbReference type="SMART" id="SM00267">
    <property type="entry name" value="GGDEF"/>
    <property type="match status" value="1"/>
</dbReference>
<evidence type="ECO:0000256" key="3">
    <source>
        <dbReference type="ARBA" id="ARBA00034247"/>
    </source>
</evidence>
<dbReference type="OrthoDB" id="9812260at2"/>
<dbReference type="InterPro" id="IPR050469">
    <property type="entry name" value="Diguanylate_Cyclase"/>
</dbReference>
<organism evidence="5 6">
    <name type="scientific">Allochromatium warmingii</name>
    <name type="common">Chromatium warmingii</name>
    <dbReference type="NCBI Taxonomy" id="61595"/>
    <lineage>
        <taxon>Bacteria</taxon>
        <taxon>Pseudomonadati</taxon>
        <taxon>Pseudomonadota</taxon>
        <taxon>Gammaproteobacteria</taxon>
        <taxon>Chromatiales</taxon>
        <taxon>Chromatiaceae</taxon>
        <taxon>Allochromatium</taxon>
    </lineage>
</organism>
<evidence type="ECO:0000259" key="4">
    <source>
        <dbReference type="PROSITE" id="PS50887"/>
    </source>
</evidence>
<dbReference type="InterPro" id="IPR000014">
    <property type="entry name" value="PAS"/>
</dbReference>
<dbReference type="STRING" id="61595.SAMN05421644_102104"/>
<dbReference type="SUPFAM" id="SSF55073">
    <property type="entry name" value="Nucleotide cyclase"/>
    <property type="match status" value="1"/>
</dbReference>
<dbReference type="GO" id="GO:0052621">
    <property type="term" value="F:diguanylate cyclase activity"/>
    <property type="evidence" value="ECO:0007669"/>
    <property type="project" value="UniProtKB-EC"/>
</dbReference>
<dbReference type="RefSeq" id="WP_091331686.1">
    <property type="nucleotide sequence ID" value="NZ_FNOW01000002.1"/>
</dbReference>
<dbReference type="FunFam" id="3.30.70.270:FF:000001">
    <property type="entry name" value="Diguanylate cyclase domain protein"/>
    <property type="match status" value="1"/>
</dbReference>
<dbReference type="GO" id="GO:1902201">
    <property type="term" value="P:negative regulation of bacterial-type flagellum-dependent cell motility"/>
    <property type="evidence" value="ECO:0007669"/>
    <property type="project" value="TreeGrafter"/>
</dbReference>
<dbReference type="NCBIfam" id="TIGR00254">
    <property type="entry name" value="GGDEF"/>
    <property type="match status" value="1"/>
</dbReference>
<dbReference type="Proteomes" id="UP000198672">
    <property type="component" value="Unassembled WGS sequence"/>
</dbReference>
<evidence type="ECO:0000256" key="2">
    <source>
        <dbReference type="ARBA" id="ARBA00012528"/>
    </source>
</evidence>
<accession>A0A1H3BCH4</accession>
<reference evidence="6" key="1">
    <citation type="submission" date="2016-10" db="EMBL/GenBank/DDBJ databases">
        <authorList>
            <person name="Varghese N."/>
            <person name="Submissions S."/>
        </authorList>
    </citation>
    <scope>NUCLEOTIDE SEQUENCE [LARGE SCALE GENOMIC DNA]</scope>
    <source>
        <strain evidence="6">DSM 173</strain>
    </source>
</reference>
<dbReference type="EMBL" id="FNOW01000002">
    <property type="protein sequence ID" value="SDX39114.1"/>
    <property type="molecule type" value="Genomic_DNA"/>
</dbReference>
<evidence type="ECO:0000256" key="1">
    <source>
        <dbReference type="ARBA" id="ARBA00001946"/>
    </source>
</evidence>
<dbReference type="SUPFAM" id="SSF55785">
    <property type="entry name" value="PYP-like sensor domain (PAS domain)"/>
    <property type="match status" value="1"/>
</dbReference>
<dbReference type="Pfam" id="PF13188">
    <property type="entry name" value="PAS_8"/>
    <property type="match status" value="1"/>
</dbReference>
<dbReference type="Gene3D" id="3.30.450.20">
    <property type="entry name" value="PAS domain"/>
    <property type="match status" value="1"/>
</dbReference>
<dbReference type="InterPro" id="IPR000160">
    <property type="entry name" value="GGDEF_dom"/>
</dbReference>
<dbReference type="EC" id="2.7.7.65" evidence="2"/>
<proteinExistence type="predicted"/>
<name>A0A1H3BCH4_ALLWA</name>
<dbReference type="PANTHER" id="PTHR45138:SF9">
    <property type="entry name" value="DIGUANYLATE CYCLASE DGCM-RELATED"/>
    <property type="match status" value="1"/>
</dbReference>
<feature type="domain" description="GGDEF" evidence="4">
    <location>
        <begin position="175"/>
        <end position="312"/>
    </location>
</feature>
<dbReference type="GO" id="GO:0043709">
    <property type="term" value="P:cell adhesion involved in single-species biofilm formation"/>
    <property type="evidence" value="ECO:0007669"/>
    <property type="project" value="TreeGrafter"/>
</dbReference>
<dbReference type="InterPro" id="IPR035965">
    <property type="entry name" value="PAS-like_dom_sf"/>
</dbReference>
<keyword evidence="6" id="KW-1185">Reference proteome</keyword>
<protein>
    <recommendedName>
        <fullName evidence="2">diguanylate cyclase</fullName>
        <ecNumber evidence="2">2.7.7.65</ecNumber>
    </recommendedName>
</protein>
<dbReference type="AlphaFoldDB" id="A0A1H3BCH4"/>
<evidence type="ECO:0000313" key="5">
    <source>
        <dbReference type="EMBL" id="SDX39114.1"/>
    </source>
</evidence>
<dbReference type="SMART" id="SM00091">
    <property type="entry name" value="PAS"/>
    <property type="match status" value="1"/>
</dbReference>
<gene>
    <name evidence="5" type="ORF">SAMN05421644_102104</name>
</gene>
<dbReference type="InterPro" id="IPR043128">
    <property type="entry name" value="Rev_trsase/Diguanyl_cyclase"/>
</dbReference>